<protein>
    <recommendedName>
        <fullName evidence="1">Transposase IS66 central domain-containing protein</fullName>
    </recommendedName>
</protein>
<proteinExistence type="predicted"/>
<keyword evidence="3" id="KW-1185">Reference proteome</keyword>
<sequence>MQAQSVLLNIDYRIPFAKVTQFWADLTGYAYNPATLVSVQTTLDEQLRPIEAQIKEQLKAAAVCHFDETGVRVGGKLHWLHVASNSTYTYLFVHPKRGQDALLSPQSIFGNCLSWTVHDCWASYFTVGKGRHALCGAHLLRELAALMEQGSHWAKSMHTYLLEAYKASRYAPF</sequence>
<dbReference type="EMBL" id="QLII01000004">
    <property type="protein sequence ID" value="RAI72884.1"/>
    <property type="molecule type" value="Genomic_DNA"/>
</dbReference>
<dbReference type="AlphaFoldDB" id="A0A327NFQ3"/>
<name>A0A327NFQ3_9BACT</name>
<gene>
    <name evidence="2" type="ORF">HMF3257_38940</name>
</gene>
<comment type="caution">
    <text evidence="2">The sequence shown here is derived from an EMBL/GenBank/DDBJ whole genome shotgun (WGS) entry which is preliminary data.</text>
</comment>
<dbReference type="PANTHER" id="PTHR33678">
    <property type="entry name" value="BLL1576 PROTEIN"/>
    <property type="match status" value="1"/>
</dbReference>
<dbReference type="Proteomes" id="UP000249016">
    <property type="component" value="Unassembled WGS sequence"/>
</dbReference>
<dbReference type="InterPro" id="IPR004291">
    <property type="entry name" value="Transposase_IS66_central"/>
</dbReference>
<accession>A0A327NFQ3</accession>
<organism evidence="2 3">
    <name type="scientific">Spirosoma telluris</name>
    <dbReference type="NCBI Taxonomy" id="2183553"/>
    <lineage>
        <taxon>Bacteria</taxon>
        <taxon>Pseudomonadati</taxon>
        <taxon>Bacteroidota</taxon>
        <taxon>Cytophagia</taxon>
        <taxon>Cytophagales</taxon>
        <taxon>Cytophagaceae</taxon>
        <taxon>Spirosoma</taxon>
    </lineage>
</organism>
<evidence type="ECO:0000313" key="3">
    <source>
        <dbReference type="Proteomes" id="UP000249016"/>
    </source>
</evidence>
<evidence type="ECO:0000313" key="2">
    <source>
        <dbReference type="EMBL" id="RAI72884.1"/>
    </source>
</evidence>
<reference evidence="2 3" key="1">
    <citation type="submission" date="2018-06" db="EMBL/GenBank/DDBJ databases">
        <title>Spirosoma sp. HMF3257 Genome sequencing and assembly.</title>
        <authorList>
            <person name="Kang H."/>
            <person name="Cha I."/>
            <person name="Kim H."/>
            <person name="Kang J."/>
            <person name="Joh K."/>
        </authorList>
    </citation>
    <scope>NUCLEOTIDE SEQUENCE [LARGE SCALE GENOMIC DNA]</scope>
    <source>
        <strain evidence="2 3">HMF3257</strain>
    </source>
</reference>
<dbReference type="RefSeq" id="WP_111351405.1">
    <property type="nucleotide sequence ID" value="NZ_QLII01000004.1"/>
</dbReference>
<dbReference type="Pfam" id="PF03050">
    <property type="entry name" value="DDE_Tnp_IS66"/>
    <property type="match status" value="1"/>
</dbReference>
<feature type="domain" description="Transposase IS66 central" evidence="1">
    <location>
        <begin position="2"/>
        <end position="169"/>
    </location>
</feature>
<dbReference type="PANTHER" id="PTHR33678:SF1">
    <property type="entry name" value="BLL1576 PROTEIN"/>
    <property type="match status" value="1"/>
</dbReference>
<dbReference type="InterPro" id="IPR052344">
    <property type="entry name" value="Transposase-related"/>
</dbReference>
<evidence type="ECO:0000259" key="1">
    <source>
        <dbReference type="Pfam" id="PF03050"/>
    </source>
</evidence>